<feature type="compositionally biased region" description="Polar residues" evidence="1">
    <location>
        <begin position="356"/>
        <end position="372"/>
    </location>
</feature>
<dbReference type="InterPro" id="IPR035445">
    <property type="entry name" value="GYF-like_dom_sf"/>
</dbReference>
<evidence type="ECO:0000259" key="2">
    <source>
        <dbReference type="PROSITE" id="PS50829"/>
    </source>
</evidence>
<feature type="compositionally biased region" description="Low complexity" evidence="1">
    <location>
        <begin position="612"/>
        <end position="624"/>
    </location>
</feature>
<accession>A0A2C5Y1U7</accession>
<feature type="compositionally biased region" description="Low complexity" evidence="1">
    <location>
        <begin position="848"/>
        <end position="861"/>
    </location>
</feature>
<dbReference type="InterPro" id="IPR003169">
    <property type="entry name" value="GYF"/>
</dbReference>
<dbReference type="OrthoDB" id="48509at2759"/>
<comment type="caution">
    <text evidence="3">The sequence shown here is derived from an EMBL/GenBank/DDBJ whole genome shotgun (WGS) entry which is preliminary data.</text>
</comment>
<feature type="domain" description="GYF" evidence="2">
    <location>
        <begin position="704"/>
        <end position="752"/>
    </location>
</feature>
<feature type="region of interest" description="Disordered" evidence="1">
    <location>
        <begin position="573"/>
        <end position="692"/>
    </location>
</feature>
<dbReference type="SMART" id="SM00444">
    <property type="entry name" value="GYF"/>
    <property type="match status" value="1"/>
</dbReference>
<proteinExistence type="predicted"/>
<dbReference type="STRING" id="1399860.A0A2C5Y1U7"/>
<organism evidence="3 4">
    <name type="scientific">Ophiocordyceps australis</name>
    <dbReference type="NCBI Taxonomy" id="1399860"/>
    <lineage>
        <taxon>Eukaryota</taxon>
        <taxon>Fungi</taxon>
        <taxon>Dikarya</taxon>
        <taxon>Ascomycota</taxon>
        <taxon>Pezizomycotina</taxon>
        <taxon>Sordariomycetes</taxon>
        <taxon>Hypocreomycetidae</taxon>
        <taxon>Hypocreales</taxon>
        <taxon>Ophiocordycipitaceae</taxon>
        <taxon>Ophiocordyceps</taxon>
    </lineage>
</organism>
<feature type="compositionally biased region" description="Low complexity" evidence="1">
    <location>
        <begin position="1149"/>
        <end position="1158"/>
    </location>
</feature>
<feature type="compositionally biased region" description="Low complexity" evidence="1">
    <location>
        <begin position="1196"/>
        <end position="1221"/>
    </location>
</feature>
<feature type="compositionally biased region" description="Basic and acidic residues" evidence="1">
    <location>
        <begin position="455"/>
        <end position="471"/>
    </location>
</feature>
<evidence type="ECO:0000313" key="4">
    <source>
        <dbReference type="Proteomes" id="UP000226192"/>
    </source>
</evidence>
<feature type="region of interest" description="Disordered" evidence="1">
    <location>
        <begin position="1413"/>
        <end position="1463"/>
    </location>
</feature>
<name>A0A2C5Y1U7_9HYPO</name>
<sequence>MPSNLPSSFASAAAGQNANRDSRGGRGDGRGASSGDWSRRDGRSANGTLTFRRSSTTPTGHASISHSSTDSAVQLPSLEDSSPAAPAPHELEPSRYTKDELLDMFRPLKPVDDSSRLFVSGWNPMGTNGSNARGWNRSGDGHVPQEPGACWDHNGDSVPLGLQHLSAEEKEAFTAEINSPLKPPTQNKDGHPGIINGRKASISQGTSGNTFSVNSPASTSRPNTRRRETLESNPVSGGGLTSPSTTTGRSREDGNPWLSRRSNDVKESDADEAEAEQSTREALGKPAFGSLSRGSISSGSAMSAIWPPSNQATPTTGGFGNFALPQSSAVGERRVGSSGGSRLAHLMPRDGHGSSAAKSGESQNASGQQSWRSRPRTDTDPFGDDGLSGSAILGGAQDTSTSGNAPAGRVGVLGTPVKGSTSDFGMSGLNLGAQAGTNDPTSPAETNPYRSPAAESHDHDEGDSGGADKPHTATQNEQHSAFGSVARAFGTSAFDGSDRSQTSSVGPKGYALGGLSGWPVPTGASTGTPERDRANFGNAFASSLFSPIGDLQSPGLSGLNNVFGPAPGGVGRGSKLGSLFPPAMQSQMQSHDGGEHTLSDSVPDSRQGHPLGAIGRGAIPGPARDTGSPMRSSRGVFEELFPSSDSNRGAQASFTSTDGLQSNSTASAPQTFTPVSGGLPFSGASQIGSEPPAAQVRQMVMPDRMRWVYLDPQGQIQGPFTGLEMNDWYKANFFTPDLRVKKVEDPEFEPLGQLIRRIGNSREPFLVPQIGIPHGPPSQSGPFNAASTGGGVVPPLSGVFPSFGKTLTAEEQNNLERRKQEEQYLMAQQREFMMRQQAMSKFQMQGPALQHHSSAQSLQSQPSFGSITSPIGAPSQQPQQQPPPPQAPIGSMPPAGYSDLSIAMQSSLRAASGNVDIFRLDDLTHLTPNERQVLASLRAGPSGNEYGGHQQRVTLPGDVDMRSTLPDTDQLPHDMEGFKERLQEFRDLRALHETEQASGIKDDLISADTSQTMTEAQDAAASQMATGLPSKASKAGKKKQSEDVPLSLTQQVQKAQAAAAAASQSIEPDMPMPFPPPSSSTPLPAPTAQRARSNLPEQYSRSQSGTPDVSQPPPMAPWAKEPGQEGQKGPSLKEIQEAEARKAAKAEEAAAALRKAAMEQEAALLREKEKLVMAATAAGLPPSSTWGHGSPVSAASPWVKPGPVKGPVVGSTTTVSAASKKTLAEIQREEEVRKQKAKDISVQTGAPPMASKSYANLAGKPNQASVPTASSPAAVVGSGWATVGAGGKVKIPTGPAAQGRAAGGTSASVPKPSGSLPKPVMKTSAIGNANGRNDGINAAMEEFSKWTRRELSRGLTNVTDISEFQADLDVLPLDTGVIADAVYINSKTMDGRHFAEEYVRRKKLAEKGIVEKQPLADHTASPGAGGWSEVAKRSGNNLSKEGESSTMQGAGFKVVPSRKKGKK</sequence>
<dbReference type="SUPFAM" id="SSF55277">
    <property type="entry name" value="GYF domain"/>
    <property type="match status" value="1"/>
</dbReference>
<dbReference type="CDD" id="cd00072">
    <property type="entry name" value="GYF"/>
    <property type="match status" value="1"/>
</dbReference>
<dbReference type="Proteomes" id="UP000226192">
    <property type="component" value="Unassembled WGS sequence"/>
</dbReference>
<gene>
    <name evidence="3" type="ORF">CDD81_1045</name>
</gene>
<dbReference type="Pfam" id="PF02213">
    <property type="entry name" value="GYF"/>
    <property type="match status" value="1"/>
</dbReference>
<feature type="region of interest" description="Disordered" evidence="1">
    <location>
        <begin position="1181"/>
        <end position="1268"/>
    </location>
</feature>
<feature type="compositionally biased region" description="Polar residues" evidence="1">
    <location>
        <begin position="643"/>
        <end position="674"/>
    </location>
</feature>
<feature type="compositionally biased region" description="Polar residues" evidence="1">
    <location>
        <begin position="1"/>
        <end position="19"/>
    </location>
</feature>
<feature type="region of interest" description="Disordered" evidence="1">
    <location>
        <begin position="1011"/>
        <end position="1158"/>
    </location>
</feature>
<feature type="region of interest" description="Disordered" evidence="1">
    <location>
        <begin position="838"/>
        <end position="898"/>
    </location>
</feature>
<dbReference type="PANTHER" id="PTHR14445">
    <property type="entry name" value="GRB10 INTERACTING GYF PROTEIN"/>
    <property type="match status" value="1"/>
</dbReference>
<feature type="compositionally biased region" description="Low complexity" evidence="1">
    <location>
        <begin position="1050"/>
        <end position="1064"/>
    </location>
</feature>
<feature type="compositionally biased region" description="Pro residues" evidence="1">
    <location>
        <begin position="1070"/>
        <end position="1085"/>
    </location>
</feature>
<feature type="compositionally biased region" description="Polar residues" evidence="1">
    <location>
        <begin position="435"/>
        <end position="449"/>
    </location>
</feature>
<feature type="compositionally biased region" description="Basic and acidic residues" evidence="1">
    <location>
        <begin position="1222"/>
        <end position="1239"/>
    </location>
</feature>
<dbReference type="GO" id="GO:0005829">
    <property type="term" value="C:cytosol"/>
    <property type="evidence" value="ECO:0007669"/>
    <property type="project" value="TreeGrafter"/>
</dbReference>
<dbReference type="PANTHER" id="PTHR14445:SF36">
    <property type="entry name" value="FI03272P-RELATED"/>
    <property type="match status" value="1"/>
</dbReference>
<keyword evidence="4" id="KW-1185">Reference proteome</keyword>
<dbReference type="EMBL" id="NJET01000123">
    <property type="protein sequence ID" value="PHH60934.1"/>
    <property type="molecule type" value="Genomic_DNA"/>
</dbReference>
<feature type="compositionally biased region" description="Polar residues" evidence="1">
    <location>
        <begin position="45"/>
        <end position="74"/>
    </location>
</feature>
<feature type="compositionally biased region" description="Low complexity" evidence="1">
    <location>
        <begin position="287"/>
        <end position="304"/>
    </location>
</feature>
<feature type="compositionally biased region" description="Polar residues" evidence="1">
    <location>
        <begin position="201"/>
        <end position="222"/>
    </location>
</feature>
<feature type="compositionally biased region" description="Basic and acidic residues" evidence="1">
    <location>
        <begin position="20"/>
        <end position="29"/>
    </location>
</feature>
<feature type="compositionally biased region" description="Polar residues" evidence="1">
    <location>
        <begin position="1434"/>
        <end position="1448"/>
    </location>
</feature>
<dbReference type="Gene3D" id="3.30.1490.40">
    <property type="match status" value="1"/>
</dbReference>
<feature type="compositionally biased region" description="Basic and acidic residues" evidence="1">
    <location>
        <begin position="89"/>
        <end position="98"/>
    </location>
</feature>
<reference evidence="3 4" key="1">
    <citation type="submission" date="2017-06" db="EMBL/GenBank/DDBJ databases">
        <title>Ant-infecting Ophiocordyceps genomes reveal a high diversity of potential behavioral manipulation genes and a possible major role for enterotoxins.</title>
        <authorList>
            <person name="De Bekker C."/>
            <person name="Evans H.C."/>
            <person name="Brachmann A."/>
            <person name="Hughes D.P."/>
        </authorList>
    </citation>
    <scope>NUCLEOTIDE SEQUENCE [LARGE SCALE GENOMIC DNA]</scope>
    <source>
        <strain evidence="3 4">Map64</strain>
    </source>
</reference>
<feature type="region of interest" description="Disordered" evidence="1">
    <location>
        <begin position="176"/>
        <end position="479"/>
    </location>
</feature>
<evidence type="ECO:0000313" key="3">
    <source>
        <dbReference type="EMBL" id="PHH60934.1"/>
    </source>
</evidence>
<feature type="compositionally biased region" description="Low complexity" evidence="1">
    <location>
        <begin position="870"/>
        <end position="879"/>
    </location>
</feature>
<feature type="region of interest" description="Disordered" evidence="1">
    <location>
        <begin position="1292"/>
        <end position="1319"/>
    </location>
</feature>
<dbReference type="PROSITE" id="PS50829">
    <property type="entry name" value="GYF"/>
    <property type="match status" value="1"/>
</dbReference>
<feature type="region of interest" description="Disordered" evidence="1">
    <location>
        <begin position="1"/>
        <end position="98"/>
    </location>
</feature>
<dbReference type="InterPro" id="IPR051640">
    <property type="entry name" value="GRB10-interact_GYF"/>
</dbReference>
<feature type="compositionally biased region" description="Polar residues" evidence="1">
    <location>
        <begin position="1090"/>
        <end position="1109"/>
    </location>
</feature>
<protein>
    <recommendedName>
        <fullName evidence="2">GYF domain-containing protein</fullName>
    </recommendedName>
</protein>
<evidence type="ECO:0000256" key="1">
    <source>
        <dbReference type="SAM" id="MobiDB-lite"/>
    </source>
</evidence>
<feature type="compositionally biased region" description="Basic and acidic residues" evidence="1">
    <location>
        <begin position="1134"/>
        <end position="1148"/>
    </location>
</feature>
<feature type="region of interest" description="Disordered" evidence="1">
    <location>
        <begin position="493"/>
        <end position="535"/>
    </location>
</feature>